<organism evidence="5">
    <name type="scientific">uncultured organism</name>
    <dbReference type="NCBI Taxonomy" id="155900"/>
    <lineage>
        <taxon>unclassified sequences</taxon>
        <taxon>environmental samples</taxon>
    </lineage>
</organism>
<evidence type="ECO:0000313" key="5">
    <source>
        <dbReference type="EMBL" id="QEA03759.1"/>
    </source>
</evidence>
<gene>
    <name evidence="5" type="ORF">KBTEX_00059</name>
</gene>
<name>A0A5B8R4X3_9ZZZZ</name>
<dbReference type="Gene3D" id="3.40.190.10">
    <property type="entry name" value="Periplasmic binding protein-like II"/>
    <property type="match status" value="2"/>
</dbReference>
<comment type="subcellular location">
    <subcellularLocation>
        <location evidence="1">Periplasm</location>
    </subcellularLocation>
</comment>
<dbReference type="SUPFAM" id="SSF53850">
    <property type="entry name" value="Periplasmic binding protein-like II"/>
    <property type="match status" value="1"/>
</dbReference>
<dbReference type="PANTHER" id="PTHR30024">
    <property type="entry name" value="ALIPHATIC SULFONATES-BINDING PROTEIN-RELATED"/>
    <property type="match status" value="1"/>
</dbReference>
<dbReference type="PROSITE" id="PS51257">
    <property type="entry name" value="PROKAR_LIPOPROTEIN"/>
    <property type="match status" value="1"/>
</dbReference>
<dbReference type="InterPro" id="IPR015168">
    <property type="entry name" value="SsuA/THI5"/>
</dbReference>
<dbReference type="AlphaFoldDB" id="A0A5B8R4X3"/>
<sequence>MPHGTLRRGLVILIALAVSACARNDTPTLRLAANAWPGYGYFYIAQKKGFTADAGIHLEIVDTLSLRDSRRAFERGQVDLLGGTPLELVQIERRSDRKARAVLMLDRSVGADVILARPPVTGVAGLRGRHVAVEPGSANLLVLAGALAHAGVPATGVRLAPMPQSSMAEALAEGEVSAAVTYPPFSKRMEHLDGVRRIFDTAAAPNAVIDILIASREVTRERTGALSRLIRAHQRALDWAADHPQEAAELLAHRGGQSSEEIREPLEQIHMIGLRAQRDCWGEDACLIRAVRRSITALEAFDRRAITIDPRRLLDSRALERVASP</sequence>
<evidence type="ECO:0000256" key="3">
    <source>
        <dbReference type="ARBA" id="ARBA00022729"/>
    </source>
</evidence>
<reference evidence="5" key="1">
    <citation type="submission" date="2019-06" db="EMBL/GenBank/DDBJ databases">
        <authorList>
            <person name="Murdoch R.W."/>
            <person name="Fathepure B."/>
        </authorList>
    </citation>
    <scope>NUCLEOTIDE SEQUENCE</scope>
</reference>
<keyword evidence="3" id="KW-0732">Signal</keyword>
<protein>
    <recommendedName>
        <fullName evidence="4">SsuA/THI5-like domain-containing protein</fullName>
    </recommendedName>
</protein>
<feature type="domain" description="SsuA/THI5-like" evidence="4">
    <location>
        <begin position="40"/>
        <end position="247"/>
    </location>
</feature>
<dbReference type="EMBL" id="MN079076">
    <property type="protein sequence ID" value="QEA03759.1"/>
    <property type="molecule type" value="Genomic_DNA"/>
</dbReference>
<dbReference type="Pfam" id="PF09084">
    <property type="entry name" value="NMT1"/>
    <property type="match status" value="1"/>
</dbReference>
<accession>A0A5B8R4X3</accession>
<comment type="similarity">
    <text evidence="2">Belongs to the bacterial solute-binding protein SsuA/TauA family.</text>
</comment>
<proteinExistence type="inferred from homology"/>
<dbReference type="PANTHER" id="PTHR30024:SF47">
    <property type="entry name" value="TAURINE-BINDING PERIPLASMIC PROTEIN"/>
    <property type="match status" value="1"/>
</dbReference>
<evidence type="ECO:0000256" key="1">
    <source>
        <dbReference type="ARBA" id="ARBA00004418"/>
    </source>
</evidence>
<evidence type="ECO:0000259" key="4">
    <source>
        <dbReference type="Pfam" id="PF09084"/>
    </source>
</evidence>
<evidence type="ECO:0000256" key="2">
    <source>
        <dbReference type="ARBA" id="ARBA00010742"/>
    </source>
</evidence>